<dbReference type="PANTHER" id="PTHR46732:SF5">
    <property type="entry name" value="ATP-DEPENDENT PROTEASE LA (LON) DOMAIN PROTEIN"/>
    <property type="match status" value="1"/>
</dbReference>
<dbReference type="OrthoDB" id="3919at2759"/>
<keyword evidence="2" id="KW-1185">Reference proteome</keyword>
<organism evidence="1 2">
    <name type="scientific">Phtheirospermum japonicum</name>
    <dbReference type="NCBI Taxonomy" id="374723"/>
    <lineage>
        <taxon>Eukaryota</taxon>
        <taxon>Viridiplantae</taxon>
        <taxon>Streptophyta</taxon>
        <taxon>Embryophyta</taxon>
        <taxon>Tracheophyta</taxon>
        <taxon>Spermatophyta</taxon>
        <taxon>Magnoliopsida</taxon>
        <taxon>eudicotyledons</taxon>
        <taxon>Gunneridae</taxon>
        <taxon>Pentapetalae</taxon>
        <taxon>asterids</taxon>
        <taxon>lamiids</taxon>
        <taxon>Lamiales</taxon>
        <taxon>Orobanchaceae</taxon>
        <taxon>Orobanchaceae incertae sedis</taxon>
        <taxon>Phtheirospermum</taxon>
    </lineage>
</organism>
<dbReference type="EMBL" id="BMAC01000029">
    <property type="protein sequence ID" value="GFP81433.1"/>
    <property type="molecule type" value="Genomic_DNA"/>
</dbReference>
<name>A0A830BAL2_9LAMI</name>
<dbReference type="PANTHER" id="PTHR46732">
    <property type="entry name" value="ATP-DEPENDENT PROTEASE LA (LON) DOMAIN PROTEIN"/>
    <property type="match status" value="1"/>
</dbReference>
<reference evidence="1" key="1">
    <citation type="submission" date="2020-07" db="EMBL/GenBank/DDBJ databases">
        <title>Ethylene signaling mediates host invasion by parasitic plants.</title>
        <authorList>
            <person name="Yoshida S."/>
        </authorList>
    </citation>
    <scope>NUCLEOTIDE SEQUENCE</scope>
    <source>
        <strain evidence="1">Okayama</strain>
    </source>
</reference>
<gene>
    <name evidence="1" type="ORF">PHJA_000286600</name>
</gene>
<protein>
    <submittedName>
        <fullName evidence="1">Uncharacterized protein</fullName>
    </submittedName>
</protein>
<dbReference type="Proteomes" id="UP000653305">
    <property type="component" value="Unassembled WGS sequence"/>
</dbReference>
<proteinExistence type="predicted"/>
<evidence type="ECO:0000313" key="2">
    <source>
        <dbReference type="Proteomes" id="UP000653305"/>
    </source>
</evidence>
<dbReference type="AlphaFoldDB" id="A0A830BAL2"/>
<comment type="caution">
    <text evidence="1">The sequence shown here is derived from an EMBL/GenBank/DDBJ whole genome shotgun (WGS) entry which is preliminary data.</text>
</comment>
<evidence type="ECO:0000313" key="1">
    <source>
        <dbReference type="EMBL" id="GFP81433.1"/>
    </source>
</evidence>
<sequence length="150" mass="16497">MTRSVEPYVTGEVTPLQDNVLNSNMKELSSKVLKLKEALHSLNSLEIKLKTPKEALLQTQTTNSVLWAEKQLSSDSIIDFVPTVAERVSFAALQPVSGASQSDLLKLQGEKLRAMDVTDTLERLEISMAVARNNISMLAAKLAIQSLEMI</sequence>
<accession>A0A830BAL2</accession>